<evidence type="ECO:0000256" key="4">
    <source>
        <dbReference type="ARBA" id="ARBA00022989"/>
    </source>
</evidence>
<evidence type="ECO:0000256" key="2">
    <source>
        <dbReference type="ARBA" id="ARBA00022475"/>
    </source>
</evidence>
<feature type="transmembrane region" description="Helical" evidence="6">
    <location>
        <begin position="121"/>
        <end position="138"/>
    </location>
</feature>
<name>A0A1V1P219_9BACT</name>
<dbReference type="InterPro" id="IPR022791">
    <property type="entry name" value="L-PG_synthase/AglD"/>
</dbReference>
<feature type="transmembrane region" description="Helical" evidence="6">
    <location>
        <begin position="270"/>
        <end position="289"/>
    </location>
</feature>
<dbReference type="PANTHER" id="PTHR39087">
    <property type="entry name" value="UPF0104 MEMBRANE PROTEIN MJ1595"/>
    <property type="match status" value="1"/>
</dbReference>
<comment type="caution">
    <text evidence="7">The sequence shown here is derived from an EMBL/GenBank/DDBJ whole genome shotgun (WGS) entry which is preliminary data.</text>
</comment>
<evidence type="ECO:0008006" key="9">
    <source>
        <dbReference type="Google" id="ProtNLM"/>
    </source>
</evidence>
<feature type="transmembrane region" description="Helical" evidence="6">
    <location>
        <begin position="158"/>
        <end position="179"/>
    </location>
</feature>
<keyword evidence="2" id="KW-1003">Cell membrane</keyword>
<gene>
    <name evidence="7" type="ORF">OMM_04344</name>
</gene>
<evidence type="ECO:0000313" key="8">
    <source>
        <dbReference type="Proteomes" id="UP000189670"/>
    </source>
</evidence>
<evidence type="ECO:0000313" key="7">
    <source>
        <dbReference type="EMBL" id="ETR68806.1"/>
    </source>
</evidence>
<reference evidence="8" key="1">
    <citation type="submission" date="2012-11" db="EMBL/GenBank/DDBJ databases">
        <authorList>
            <person name="Lucero-Rivera Y.E."/>
            <person name="Tovar-Ramirez D."/>
        </authorList>
    </citation>
    <scope>NUCLEOTIDE SEQUENCE [LARGE SCALE GENOMIC DNA]</scope>
    <source>
        <strain evidence="8">Araruama</strain>
    </source>
</reference>
<keyword evidence="4 6" id="KW-1133">Transmembrane helix</keyword>
<feature type="transmembrane region" description="Helical" evidence="6">
    <location>
        <begin position="36"/>
        <end position="54"/>
    </location>
</feature>
<dbReference type="EMBL" id="ATBP01000827">
    <property type="protein sequence ID" value="ETR68806.1"/>
    <property type="molecule type" value="Genomic_DNA"/>
</dbReference>
<dbReference type="Pfam" id="PF03706">
    <property type="entry name" value="LPG_synthase_TM"/>
    <property type="match status" value="1"/>
</dbReference>
<evidence type="ECO:0000256" key="1">
    <source>
        <dbReference type="ARBA" id="ARBA00004651"/>
    </source>
</evidence>
<feature type="transmembrane region" description="Helical" evidence="6">
    <location>
        <begin position="237"/>
        <end position="258"/>
    </location>
</feature>
<accession>A0A1V1P219</accession>
<feature type="transmembrane region" description="Helical" evidence="6">
    <location>
        <begin position="74"/>
        <end position="92"/>
    </location>
</feature>
<comment type="subcellular location">
    <subcellularLocation>
        <location evidence="1">Cell membrane</location>
        <topology evidence="1">Multi-pass membrane protein</topology>
    </subcellularLocation>
</comment>
<dbReference type="Proteomes" id="UP000189670">
    <property type="component" value="Unassembled WGS sequence"/>
</dbReference>
<keyword evidence="5 6" id="KW-0472">Membrane</keyword>
<evidence type="ECO:0000256" key="3">
    <source>
        <dbReference type="ARBA" id="ARBA00022692"/>
    </source>
</evidence>
<feature type="transmembrane region" description="Helical" evidence="6">
    <location>
        <begin position="6"/>
        <end position="24"/>
    </location>
</feature>
<organism evidence="7 8">
    <name type="scientific">Candidatus Magnetoglobus multicellularis str. Araruama</name>
    <dbReference type="NCBI Taxonomy" id="890399"/>
    <lineage>
        <taxon>Bacteria</taxon>
        <taxon>Pseudomonadati</taxon>
        <taxon>Thermodesulfobacteriota</taxon>
        <taxon>Desulfobacteria</taxon>
        <taxon>Desulfobacterales</taxon>
        <taxon>Desulfobacteraceae</taxon>
        <taxon>Candidatus Magnetoglobus</taxon>
    </lineage>
</organism>
<evidence type="ECO:0000256" key="6">
    <source>
        <dbReference type="SAM" id="Phobius"/>
    </source>
</evidence>
<dbReference type="AlphaFoldDB" id="A0A1V1P219"/>
<protein>
    <recommendedName>
        <fullName evidence="9">Integral membrane protein</fullName>
    </recommendedName>
</protein>
<proteinExistence type="predicted"/>
<evidence type="ECO:0000256" key="5">
    <source>
        <dbReference type="ARBA" id="ARBA00023136"/>
    </source>
</evidence>
<dbReference type="PANTHER" id="PTHR39087:SF2">
    <property type="entry name" value="UPF0104 MEMBRANE PROTEIN MJ1595"/>
    <property type="match status" value="1"/>
</dbReference>
<sequence>MKRLYYVIAILLSIGALYFTFKNVPFQSIWAYSLSINYFWVIIAIVINCISFLIRAYRWQVIVNEVHLLKFWPAYHFTAIAFMMNNLLPGRVGELARPIMLKQRNNLPITTGLTTVVTERLFDLIFLCLLYLVVVMFVDIDPNYRMEIGEFTLSHELLTSLAIHVFWLFVGIIVCIICINIDLIRSLIKSGLVKIPQHMFFLRPAVKNILLDKCIQPVIKIIDHVASGFSFFKRPAVMLHCFILSVILWFLIAFSNYIMTFGCKNLDIGFIEICAVMVIICFLFHCHLYQVHGDSGRRVESSH</sequence>
<dbReference type="NCBIfam" id="TIGR00374">
    <property type="entry name" value="flippase-like domain"/>
    <property type="match status" value="1"/>
</dbReference>
<dbReference type="GO" id="GO:0005886">
    <property type="term" value="C:plasma membrane"/>
    <property type="evidence" value="ECO:0007669"/>
    <property type="project" value="UniProtKB-SubCell"/>
</dbReference>
<keyword evidence="3 6" id="KW-0812">Transmembrane</keyword>